<reference evidence="10 11" key="1">
    <citation type="journal article" date="2014" name="Gut Pathog.">
        <title>Gene clusters of Hafnia alvei strain FB1 important in survival and pathogenesis: a draft genome perspective.</title>
        <authorList>
            <person name="Tan J.Y."/>
            <person name="Yin W.F."/>
            <person name="Chan K.G."/>
        </authorList>
    </citation>
    <scope>NUCLEOTIDE SEQUENCE [LARGE SCALE GENOMIC DNA]</scope>
    <source>
        <strain evidence="10 11">FB1</strain>
    </source>
</reference>
<keyword evidence="4 5" id="KW-0464">Manganese</keyword>
<dbReference type="GO" id="GO:0008783">
    <property type="term" value="F:agmatinase activity"/>
    <property type="evidence" value="ECO:0007669"/>
    <property type="project" value="TreeGrafter"/>
</dbReference>
<evidence type="ECO:0000313" key="10">
    <source>
        <dbReference type="EMBL" id="AIU73798.1"/>
    </source>
</evidence>
<dbReference type="GO" id="GO:0019557">
    <property type="term" value="P:L-histidine catabolic process to glutamate and formate"/>
    <property type="evidence" value="ECO:0007669"/>
    <property type="project" value="UniProtKB-UniPathway"/>
</dbReference>
<proteinExistence type="inferred from homology"/>
<evidence type="ECO:0000256" key="7">
    <source>
        <dbReference type="PIRSR" id="PIRSR036979-1"/>
    </source>
</evidence>
<evidence type="ECO:0000256" key="2">
    <source>
        <dbReference type="ARBA" id="ARBA00022801"/>
    </source>
</evidence>
<evidence type="ECO:0000313" key="11">
    <source>
        <dbReference type="Proteomes" id="UP000029986"/>
    </source>
</evidence>
<keyword evidence="3 5" id="KW-0369">Histidine metabolism</keyword>
<feature type="binding site" evidence="5">
    <location>
        <position position="242"/>
    </location>
    <ligand>
        <name>Mn(2+)</name>
        <dbReference type="ChEBI" id="CHEBI:29035"/>
        <label>2</label>
    </ligand>
</feature>
<dbReference type="GO" id="GO:0033389">
    <property type="term" value="P:putrescine biosynthetic process from arginine, via agmatine"/>
    <property type="evidence" value="ECO:0007669"/>
    <property type="project" value="TreeGrafter"/>
</dbReference>
<evidence type="ECO:0000256" key="9">
    <source>
        <dbReference type="RuleBase" id="RU003684"/>
    </source>
</evidence>
<dbReference type="GO" id="GO:0019556">
    <property type="term" value="P:L-histidine catabolic process to glutamate and formamide"/>
    <property type="evidence" value="ECO:0007669"/>
    <property type="project" value="UniProtKB-UniRule"/>
</dbReference>
<dbReference type="EMBL" id="CP009706">
    <property type="protein sequence ID" value="AIU73798.1"/>
    <property type="molecule type" value="Genomic_DNA"/>
</dbReference>
<comment type="pathway">
    <text evidence="5">Amino-acid degradation; L-histidine degradation into L-glutamate; L-glutamate from N-formimidoyl-L-glutamate (hydrolase route): step 1/1.</text>
</comment>
<keyword evidence="2 5" id="KW-0378">Hydrolase</keyword>
<evidence type="ECO:0000256" key="3">
    <source>
        <dbReference type="ARBA" id="ARBA00022808"/>
    </source>
</evidence>
<feature type="binding site" evidence="5">
    <location>
        <position position="151"/>
    </location>
    <ligand>
        <name>Mn(2+)</name>
        <dbReference type="ChEBI" id="CHEBI:29035"/>
        <label>2</label>
    </ligand>
</feature>
<dbReference type="InterPro" id="IPR023696">
    <property type="entry name" value="Ureohydrolase_dom_sf"/>
</dbReference>
<comment type="catalytic activity">
    <reaction evidence="5">
        <text>N-formimidoyl-L-glutamate + H2O = formamide + L-glutamate</text>
        <dbReference type="Rhea" id="RHEA:22492"/>
        <dbReference type="ChEBI" id="CHEBI:15377"/>
        <dbReference type="ChEBI" id="CHEBI:16397"/>
        <dbReference type="ChEBI" id="CHEBI:29985"/>
        <dbReference type="ChEBI" id="CHEBI:58928"/>
        <dbReference type="EC" id="3.5.3.8"/>
    </reaction>
</comment>
<dbReference type="Proteomes" id="UP000029986">
    <property type="component" value="Chromosome"/>
</dbReference>
<feature type="binding site" evidence="7">
    <location>
        <position position="242"/>
    </location>
    <ligand>
        <name>Mn(2+)</name>
        <dbReference type="ChEBI" id="CHEBI:29035"/>
        <label>1</label>
    </ligand>
</feature>
<feature type="binding site" evidence="5 7">
    <location>
        <position position="240"/>
    </location>
    <ligand>
        <name>Mn(2+)</name>
        <dbReference type="ChEBI" id="CHEBI:29035"/>
        <label>1</label>
    </ligand>
</feature>
<dbReference type="eggNOG" id="COG0010">
    <property type="taxonomic scope" value="Bacteria"/>
</dbReference>
<evidence type="ECO:0000256" key="4">
    <source>
        <dbReference type="ARBA" id="ARBA00023211"/>
    </source>
</evidence>
<comment type="function">
    <text evidence="5">Catalyzes the conversion of N-formimidoyl-L-glutamate to L-glutamate and formamide.</text>
</comment>
<accession>A0A097R508</accession>
<evidence type="ECO:0000256" key="5">
    <source>
        <dbReference type="HAMAP-Rule" id="MF_00737"/>
    </source>
</evidence>
<dbReference type="HOGENOM" id="CLU_039478_2_0_6"/>
<dbReference type="GO" id="GO:0030145">
    <property type="term" value="F:manganese ion binding"/>
    <property type="evidence" value="ECO:0007669"/>
    <property type="project" value="UniProtKB-UniRule"/>
</dbReference>
<dbReference type="CDD" id="cd09988">
    <property type="entry name" value="Formimidoylglutamase"/>
    <property type="match status" value="1"/>
</dbReference>
<dbReference type="SUPFAM" id="SSF52768">
    <property type="entry name" value="Arginase/deacetylase"/>
    <property type="match status" value="1"/>
</dbReference>
<evidence type="ECO:0000256" key="8">
    <source>
        <dbReference type="PROSITE-ProRule" id="PRU00742"/>
    </source>
</evidence>
<keyword evidence="1 5" id="KW-0479">Metal-binding</keyword>
<feature type="binding site" evidence="5 7">
    <location>
        <position position="153"/>
    </location>
    <ligand>
        <name>Mn(2+)</name>
        <dbReference type="ChEBI" id="CHEBI:29035"/>
        <label>1</label>
    </ligand>
</feature>
<feature type="binding site" evidence="5">
    <location>
        <position position="149"/>
    </location>
    <ligand>
        <name>Mn(2+)</name>
        <dbReference type="ChEBI" id="CHEBI:29035"/>
        <label>2</label>
    </ligand>
</feature>
<dbReference type="AlphaFoldDB" id="A0A097R508"/>
<comment type="cofactor">
    <cofactor evidence="5 7">
        <name>Mn(2+)</name>
        <dbReference type="ChEBI" id="CHEBI:29035"/>
    </cofactor>
    <text evidence="5 7">Binds 2 manganese ions per subunit.</text>
</comment>
<dbReference type="InterPro" id="IPR006035">
    <property type="entry name" value="Ureohydrolase"/>
</dbReference>
<evidence type="ECO:0000256" key="1">
    <source>
        <dbReference type="ARBA" id="ARBA00022723"/>
    </source>
</evidence>
<feature type="binding site" evidence="7">
    <location>
        <position position="124"/>
    </location>
    <ligand>
        <name>Mn(2+)</name>
        <dbReference type="ChEBI" id="CHEBI:29035"/>
        <label>2</label>
    </ligand>
</feature>
<dbReference type="PIRSF" id="PIRSF036979">
    <property type="entry name" value="Arginase"/>
    <property type="match status" value="1"/>
</dbReference>
<dbReference type="PANTHER" id="PTHR11358:SF35">
    <property type="entry name" value="FORMIMIDOYLGLUTAMASE"/>
    <property type="match status" value="1"/>
</dbReference>
<dbReference type="UniPathway" id="UPA00379">
    <property type="reaction ID" value="UER00552"/>
</dbReference>
<dbReference type="PROSITE" id="PS51409">
    <property type="entry name" value="ARGINASE_2"/>
    <property type="match status" value="1"/>
</dbReference>
<evidence type="ECO:0000256" key="6">
    <source>
        <dbReference type="NCBIfam" id="TIGR01227"/>
    </source>
</evidence>
<name>A0A097R508_HAFAL</name>
<feature type="binding site" evidence="5">
    <location>
        <position position="240"/>
    </location>
    <ligand>
        <name>Mn(2+)</name>
        <dbReference type="ChEBI" id="CHEBI:29035"/>
        <label>2</label>
    </ligand>
</feature>
<feature type="binding site" evidence="7">
    <location>
        <position position="151"/>
    </location>
    <ligand>
        <name>Mn(2+)</name>
        <dbReference type="ChEBI" id="CHEBI:29035"/>
        <label>1</label>
    </ligand>
</feature>
<feature type="binding site" evidence="5">
    <location>
        <position position="124"/>
    </location>
    <ligand>
        <name>Mn(2+)</name>
        <dbReference type="ChEBI" id="CHEBI:29035"/>
        <label>1</label>
    </ligand>
</feature>
<dbReference type="Gene3D" id="3.40.800.10">
    <property type="entry name" value="Ureohydrolase domain"/>
    <property type="match status" value="1"/>
</dbReference>
<dbReference type="InterPro" id="IPR005923">
    <property type="entry name" value="HutG"/>
</dbReference>
<gene>
    <name evidence="5" type="primary">hutG</name>
    <name evidence="10" type="ORF">AT03_16320</name>
</gene>
<dbReference type="PATRIC" id="fig|1453496.5.peg.3342"/>
<dbReference type="OrthoDB" id="9789727at2"/>
<dbReference type="GO" id="GO:0050415">
    <property type="term" value="F:formimidoylglutamase activity"/>
    <property type="evidence" value="ECO:0007669"/>
    <property type="project" value="UniProtKB-UniRule"/>
</dbReference>
<dbReference type="RefSeq" id="WP_025799887.1">
    <property type="nucleotide sequence ID" value="NZ_CP009706.1"/>
</dbReference>
<dbReference type="HAMAP" id="MF_00737">
    <property type="entry name" value="Formimidoylglutam"/>
    <property type="match status" value="1"/>
</dbReference>
<dbReference type="Pfam" id="PF00491">
    <property type="entry name" value="Arginase"/>
    <property type="match status" value="1"/>
</dbReference>
<feature type="binding site" evidence="5 7">
    <location>
        <position position="149"/>
    </location>
    <ligand>
        <name>Mn(2+)</name>
        <dbReference type="ChEBI" id="CHEBI:29035"/>
        <label>1</label>
    </ligand>
</feature>
<sequence length="317" mass="34834">MSHWQPTANDVWQGRNDLAESPEALRLFQTIGQHNEPRPIVLLGFACDEGVKRNHGRTGAAAAPDALRKMLANLAAHAGHDRVTDGGTLRVGDTPLEEAQALFSQKITQYHQQGVRTLVFGGGHETAFAHGLGIYQAHPDKTVGIINFDAHLDLRRNDVATSGTPFRQLAHYCEQNQRPFHYLCVGASLAANTQALVTEAERLHVEIVWDTDALTRSLDDLHRQIGAFMEKCEIVYLTIDLDVLPAWQMPGVSAPAAVGLPIERLLPLVGAICESPSLWGADLVEYNPSLDIQQFGARTAARIAWQILHQWNIGDCP</sequence>
<dbReference type="InterPro" id="IPR020855">
    <property type="entry name" value="Ureohydrolase_Mn_BS"/>
</dbReference>
<protein>
    <recommendedName>
        <fullName evidence="5 6">Formimidoylglutamase</fullName>
        <ecNumber evidence="5 6">3.5.3.8</ecNumber>
    </recommendedName>
    <alternativeName>
        <fullName evidence="5">Formiminoglutamase</fullName>
    </alternativeName>
    <alternativeName>
        <fullName evidence="5">Formiminoglutamate hydrolase</fullName>
    </alternativeName>
</protein>
<dbReference type="PANTHER" id="PTHR11358">
    <property type="entry name" value="ARGINASE/AGMATINASE"/>
    <property type="match status" value="1"/>
</dbReference>
<keyword evidence="11" id="KW-1185">Reference proteome</keyword>
<dbReference type="PROSITE" id="PS01053">
    <property type="entry name" value="ARGINASE_1"/>
    <property type="match status" value="1"/>
</dbReference>
<organism evidence="10 11">
    <name type="scientific">Hafnia alvei FB1</name>
    <dbReference type="NCBI Taxonomy" id="1453496"/>
    <lineage>
        <taxon>Bacteria</taxon>
        <taxon>Pseudomonadati</taxon>
        <taxon>Pseudomonadota</taxon>
        <taxon>Gammaproteobacteria</taxon>
        <taxon>Enterobacterales</taxon>
        <taxon>Hafniaceae</taxon>
        <taxon>Hafnia</taxon>
    </lineage>
</organism>
<comment type="similarity">
    <text evidence="5 8 9">Belongs to the arginase family.</text>
</comment>
<dbReference type="NCBIfam" id="TIGR01227">
    <property type="entry name" value="hutG"/>
    <property type="match status" value="1"/>
</dbReference>
<dbReference type="EC" id="3.5.3.8" evidence="5 6"/>
<dbReference type="KEGG" id="hav:AT03_16320"/>